<comment type="similarity">
    <text evidence="8">Belongs to the sterol desaturase family. SCS7 subfamily.</text>
</comment>
<keyword evidence="5 8" id="KW-0560">Oxidoreductase</keyword>
<keyword evidence="9" id="KW-0862">Zinc</keyword>
<dbReference type="PANTHER" id="PTHR12863:SF1">
    <property type="entry name" value="FATTY ACID 2-HYDROXYLASE"/>
    <property type="match status" value="1"/>
</dbReference>
<dbReference type="SMART" id="SM01117">
    <property type="entry name" value="Cyt-b5"/>
    <property type="match status" value="1"/>
</dbReference>
<keyword evidence="8 10" id="KW-0408">Iron</keyword>
<evidence type="ECO:0000256" key="4">
    <source>
        <dbReference type="ARBA" id="ARBA00022989"/>
    </source>
</evidence>
<evidence type="ECO:0000256" key="7">
    <source>
        <dbReference type="ARBA" id="ARBA00023136"/>
    </source>
</evidence>
<evidence type="ECO:0000256" key="3">
    <source>
        <dbReference type="ARBA" id="ARBA00022824"/>
    </source>
</evidence>
<reference evidence="13 14" key="2">
    <citation type="submission" date="2018-11" db="EMBL/GenBank/DDBJ databases">
        <authorList>
            <consortium name="Pathogen Informatics"/>
        </authorList>
    </citation>
    <scope>NUCLEOTIDE SEQUENCE [LARGE SCALE GENOMIC DNA]</scope>
</reference>
<organism evidence="15">
    <name type="scientific">Nippostrongylus brasiliensis</name>
    <name type="common">Rat hookworm</name>
    <dbReference type="NCBI Taxonomy" id="27835"/>
    <lineage>
        <taxon>Eukaryota</taxon>
        <taxon>Metazoa</taxon>
        <taxon>Ecdysozoa</taxon>
        <taxon>Nematoda</taxon>
        <taxon>Chromadorea</taxon>
        <taxon>Rhabditida</taxon>
        <taxon>Rhabditina</taxon>
        <taxon>Rhabditomorpha</taxon>
        <taxon>Strongyloidea</taxon>
        <taxon>Heligmosomidae</taxon>
        <taxon>Nippostrongylus</taxon>
    </lineage>
</organism>
<feature type="binding site" evidence="9">
    <location>
        <position position="239"/>
    </location>
    <ligand>
        <name>Zn(2+)</name>
        <dbReference type="ChEBI" id="CHEBI:29105"/>
        <label>1</label>
    </ligand>
</feature>
<feature type="domain" description="Cytochrome b5 heme-binding" evidence="12">
    <location>
        <begin position="1"/>
        <end position="83"/>
    </location>
</feature>
<evidence type="ECO:0000313" key="13">
    <source>
        <dbReference type="EMBL" id="VDL84520.1"/>
    </source>
</evidence>
<dbReference type="InterPro" id="IPR001199">
    <property type="entry name" value="Cyt_B5-like_heme/steroid-bd"/>
</dbReference>
<comment type="function">
    <text evidence="8">Catalyzes stereospecific hydroxylation of free fatty acids at the C-2 position to produce (R)-2-hydroxy fatty acids, which are building blocks of sphingolipids and glycosphingolipids common in neural tissue and epidermis. Plays an essential role in the synthesis of galactosphingolipids of the myelin sheath. Responsible for the synthesis of sphingolipids and glycosphingolipids involved in the formation of epidermal lamellar bodies critical for skin permeability barrier. Participates in the synthesis of glycosphingolipids and a fraction of type II wax diesters in sebaceous gland, specifically regulating hair follicle homeostasis. Involved in the synthesis of sphingolipids of plasma membrane rafts, controlling lipid raft mobility and trafficking of raft-associated proteins.</text>
</comment>
<comment type="cofactor">
    <cofactor evidence="8 9">
        <name>Zn(2+)</name>
        <dbReference type="ChEBI" id="CHEBI:29105"/>
    </cofactor>
    <text evidence="8 9">Binds 2 Zn(2+) ions per subunit that likely form a catalytic dimetal center.</text>
</comment>
<comment type="subcellular location">
    <subcellularLocation>
        <location evidence="1">Endoplasmic reticulum membrane</location>
        <topology evidence="1">Multi-pass membrane protein</topology>
    </subcellularLocation>
</comment>
<feature type="binding site" evidence="9">
    <location>
        <position position="318"/>
    </location>
    <ligand>
        <name>Zn(2+)</name>
        <dbReference type="ChEBI" id="CHEBI:29105"/>
        <label>1</label>
    </ligand>
</feature>
<feature type="binding site" evidence="9">
    <location>
        <position position="315"/>
    </location>
    <ligand>
        <name>Zn(2+)</name>
        <dbReference type="ChEBI" id="CHEBI:29105"/>
        <label>1</label>
    </ligand>
</feature>
<keyword evidence="8" id="KW-0276">Fatty acid metabolism</keyword>
<feature type="transmembrane region" description="Helical" evidence="11">
    <location>
        <begin position="191"/>
        <end position="212"/>
    </location>
</feature>
<dbReference type="GO" id="GO:0005789">
    <property type="term" value="C:endoplasmic reticulum membrane"/>
    <property type="evidence" value="ECO:0007669"/>
    <property type="project" value="UniProtKB-SubCell"/>
</dbReference>
<feature type="binding site" evidence="9">
    <location>
        <position position="218"/>
    </location>
    <ligand>
        <name>Zn(2+)</name>
        <dbReference type="ChEBI" id="CHEBI:29105"/>
        <label>1</label>
    </ligand>
</feature>
<proteinExistence type="inferred from homology"/>
<dbReference type="EC" id="1.-.-.-" evidence="8"/>
<dbReference type="PANTHER" id="PTHR12863">
    <property type="entry name" value="FATTY ACID HYDROXYLASE"/>
    <property type="match status" value="1"/>
</dbReference>
<accession>A0A0N4YU59</accession>
<evidence type="ECO:0000256" key="6">
    <source>
        <dbReference type="ARBA" id="ARBA00023098"/>
    </source>
</evidence>
<evidence type="ECO:0000256" key="8">
    <source>
        <dbReference type="PIRNR" id="PIRNR005149"/>
    </source>
</evidence>
<protein>
    <recommendedName>
        <fullName evidence="8">Fatty acid 2-hydroxylase</fullName>
        <ecNumber evidence="8">1.-.-.-</ecNumber>
    </recommendedName>
</protein>
<keyword evidence="8" id="KW-0275">Fatty acid biosynthesis</keyword>
<evidence type="ECO:0000256" key="5">
    <source>
        <dbReference type="ARBA" id="ARBA00023002"/>
    </source>
</evidence>
<dbReference type="OMA" id="WTIIEYV"/>
<keyword evidence="10" id="KW-0349">Heme</keyword>
<dbReference type="Pfam" id="PF00173">
    <property type="entry name" value="Cyt-b5"/>
    <property type="match status" value="1"/>
</dbReference>
<feature type="binding site" description="axial binding residue" evidence="10">
    <location>
        <position position="66"/>
    </location>
    <ligand>
        <name>heme</name>
        <dbReference type="ChEBI" id="CHEBI:30413"/>
    </ligand>
    <ligandPart>
        <name>Fe</name>
        <dbReference type="ChEBI" id="CHEBI:18248"/>
    </ligandPart>
</feature>
<feature type="binding site" evidence="9">
    <location>
        <position position="236"/>
    </location>
    <ligand>
        <name>Zn(2+)</name>
        <dbReference type="ChEBI" id="CHEBI:29105"/>
        <label>1</label>
    </ligand>
</feature>
<feature type="transmembrane region" description="Helical" evidence="11">
    <location>
        <begin position="249"/>
        <end position="267"/>
    </location>
</feature>
<name>A0A0N4YU59_NIPBR</name>
<keyword evidence="8 9" id="KW-0479">Metal-binding</keyword>
<dbReference type="GO" id="GO:0080132">
    <property type="term" value="F:fatty acid 2-hydroxylase activity"/>
    <property type="evidence" value="ECO:0007669"/>
    <property type="project" value="InterPro"/>
</dbReference>
<dbReference type="Gene3D" id="3.10.120.10">
    <property type="entry name" value="Cytochrome b5-like heme/steroid binding domain"/>
    <property type="match status" value="1"/>
</dbReference>
<keyword evidence="6 8" id="KW-0443">Lipid metabolism</keyword>
<dbReference type="InterPro" id="IPR014430">
    <property type="entry name" value="Scs7"/>
</dbReference>
<dbReference type="GO" id="GO:0006633">
    <property type="term" value="P:fatty acid biosynthetic process"/>
    <property type="evidence" value="ECO:0007669"/>
    <property type="project" value="UniProtKB-KW"/>
</dbReference>
<evidence type="ECO:0000256" key="9">
    <source>
        <dbReference type="PIRSR" id="PIRSR005149-1"/>
    </source>
</evidence>
<keyword evidence="3 8" id="KW-0256">Endoplasmic reticulum</keyword>
<evidence type="ECO:0000313" key="15">
    <source>
        <dbReference type="WBParaSite" id="NBR_0002078101-mRNA-1"/>
    </source>
</evidence>
<dbReference type="PIRSF" id="PIRSF005149">
    <property type="entry name" value="IPC-B_HD"/>
    <property type="match status" value="1"/>
</dbReference>
<reference evidence="15" key="1">
    <citation type="submission" date="2017-02" db="UniProtKB">
        <authorList>
            <consortium name="WormBaseParasite"/>
        </authorList>
    </citation>
    <scope>IDENTIFICATION</scope>
</reference>
<evidence type="ECO:0000259" key="12">
    <source>
        <dbReference type="PROSITE" id="PS50255"/>
    </source>
</evidence>
<keyword evidence="14" id="KW-1185">Reference proteome</keyword>
<dbReference type="GO" id="GO:0005506">
    <property type="term" value="F:iron ion binding"/>
    <property type="evidence" value="ECO:0007669"/>
    <property type="project" value="UniProtKB-UniRule"/>
</dbReference>
<feature type="binding site" evidence="9">
    <location>
        <position position="240"/>
    </location>
    <ligand>
        <name>Zn(2+)</name>
        <dbReference type="ChEBI" id="CHEBI:29105"/>
        <label>1</label>
    </ligand>
</feature>
<evidence type="ECO:0000256" key="10">
    <source>
        <dbReference type="PIRSR" id="PIRSR005149-50"/>
    </source>
</evidence>
<feature type="binding site" evidence="9">
    <location>
        <position position="213"/>
    </location>
    <ligand>
        <name>Zn(2+)</name>
        <dbReference type="ChEBI" id="CHEBI:29105"/>
        <label>1</label>
    </ligand>
</feature>
<dbReference type="AlphaFoldDB" id="A0A0N4YU59"/>
<feature type="binding site" evidence="9">
    <location>
        <position position="319"/>
    </location>
    <ligand>
        <name>Zn(2+)</name>
        <dbReference type="ChEBI" id="CHEBI:29105"/>
        <label>1</label>
    </ligand>
</feature>
<dbReference type="WBParaSite" id="NBR_0002078101-mRNA-1">
    <property type="protein sequence ID" value="NBR_0002078101-mRNA-1"/>
    <property type="gene ID" value="NBR_0002078101"/>
</dbReference>
<keyword evidence="7 8" id="KW-0472">Membrane</keyword>
<dbReference type="STRING" id="27835.A0A0N4YU59"/>
<gene>
    <name evidence="13" type="ORF">NBR_LOCUS20782</name>
</gene>
<feature type="binding site" evidence="9">
    <location>
        <position position="294"/>
    </location>
    <ligand>
        <name>Zn(2+)</name>
        <dbReference type="ChEBI" id="CHEBI:29105"/>
        <label>1</label>
    </ligand>
</feature>
<dbReference type="InterPro" id="IPR036400">
    <property type="entry name" value="Cyt_B5-like_heme/steroid_sf"/>
</dbReference>
<feature type="transmembrane region" description="Helical" evidence="11">
    <location>
        <begin position="133"/>
        <end position="154"/>
    </location>
</feature>
<evidence type="ECO:0000313" key="14">
    <source>
        <dbReference type="Proteomes" id="UP000271162"/>
    </source>
</evidence>
<feature type="binding site" evidence="9">
    <location>
        <position position="298"/>
    </location>
    <ligand>
        <name>Zn(2+)</name>
        <dbReference type="ChEBI" id="CHEBI:29105"/>
        <label>1</label>
    </ligand>
</feature>
<dbReference type="Proteomes" id="UP000271162">
    <property type="component" value="Unassembled WGS sequence"/>
</dbReference>
<keyword evidence="2 11" id="KW-0812">Transmembrane</keyword>
<keyword evidence="4 11" id="KW-1133">Transmembrane helix</keyword>
<keyword evidence="8" id="KW-0444">Lipid biosynthesis</keyword>
<feature type="binding site" description="axial binding residue" evidence="10">
    <location>
        <position position="34"/>
    </location>
    <ligand>
        <name>heme</name>
        <dbReference type="ChEBI" id="CHEBI:30413"/>
    </ligand>
    <ligandPart>
        <name>Fe</name>
        <dbReference type="ChEBI" id="CHEBI:18248"/>
    </ligandPart>
</feature>
<dbReference type="SUPFAM" id="SSF55856">
    <property type="entry name" value="Cytochrome b5-like heme/steroid binding domain"/>
    <property type="match status" value="1"/>
</dbReference>
<evidence type="ECO:0000256" key="2">
    <source>
        <dbReference type="ARBA" id="ARBA00022692"/>
    </source>
</evidence>
<dbReference type="PROSITE" id="PS50255">
    <property type="entry name" value="CYTOCHROME_B5_2"/>
    <property type="match status" value="1"/>
</dbReference>
<evidence type="ECO:0000256" key="11">
    <source>
        <dbReference type="SAM" id="Phobius"/>
    </source>
</evidence>
<sequence length="346" mass="40332">MGFEKDANQNEAERPLLLLLKGKVYDVAQFAPKHPGGEKILRKLAGEDVEEFMRGERRFMGVKHEHSEAAYQMMEKYDVENFQKDDPTLHSKQGVLSQVGRLGDNYWMWIHQPFEGTLRLFDSDFLESLTRTAWWVVPAVWLPIVILFSMFAMADMYGQEEFADVDTSEDFSSFSPKILFLYVFPGLYHGAFIWANCFVVGVLSWTLLEYVLHRWVFHWKPDPSSPSQIVLHFLLHGLHHKTPMDGDRLVFPPAPALPIVLFFYIVYSNILPWHIFCAFGSGKLFGYIGYDMIHYYLHHGCPRPLTNLHYRKVYHHNHHFKDFDVGEFLANLIFIWPGCCVDGHLQ</sequence>
<dbReference type="EMBL" id="UYSL01025511">
    <property type="protein sequence ID" value="VDL84520.1"/>
    <property type="molecule type" value="Genomic_DNA"/>
</dbReference>
<evidence type="ECO:0000256" key="1">
    <source>
        <dbReference type="ARBA" id="ARBA00004477"/>
    </source>
</evidence>
<comment type="cofactor">
    <cofactor evidence="10">
        <name>Fe cation</name>
        <dbReference type="ChEBI" id="CHEBI:24875"/>
    </cofactor>
</comment>